<name>A0A832GNM8_9BACT</name>
<evidence type="ECO:0000256" key="1">
    <source>
        <dbReference type="ARBA" id="ARBA00022801"/>
    </source>
</evidence>
<proteinExistence type="predicted"/>
<dbReference type="InterPro" id="IPR052723">
    <property type="entry name" value="Acyl-CoA_thioesterase_PaaI"/>
</dbReference>
<keyword evidence="1" id="KW-0378">Hydrolase</keyword>
<dbReference type="PANTHER" id="PTHR42856">
    <property type="entry name" value="ACYL-COENZYME A THIOESTERASE PAAI"/>
    <property type="match status" value="1"/>
</dbReference>
<dbReference type="SUPFAM" id="SSF54637">
    <property type="entry name" value="Thioesterase/thiol ester dehydrase-isomerase"/>
    <property type="match status" value="1"/>
</dbReference>
<organism evidence="3">
    <name type="scientific">Caldimicrobium thiodismutans</name>
    <dbReference type="NCBI Taxonomy" id="1653476"/>
    <lineage>
        <taxon>Bacteria</taxon>
        <taxon>Pseudomonadati</taxon>
        <taxon>Thermodesulfobacteriota</taxon>
        <taxon>Thermodesulfobacteria</taxon>
        <taxon>Thermodesulfobacteriales</taxon>
        <taxon>Thermodesulfobacteriaceae</taxon>
        <taxon>Caldimicrobium</taxon>
    </lineage>
</organism>
<evidence type="ECO:0000259" key="2">
    <source>
        <dbReference type="Pfam" id="PF03061"/>
    </source>
</evidence>
<protein>
    <submittedName>
        <fullName evidence="3">PaaI family thioesterase</fullName>
    </submittedName>
</protein>
<dbReference type="AlphaFoldDB" id="A0A832GNM8"/>
<evidence type="ECO:0000313" key="3">
    <source>
        <dbReference type="EMBL" id="HGV55621.1"/>
    </source>
</evidence>
<dbReference type="InterPro" id="IPR006683">
    <property type="entry name" value="Thioestr_dom"/>
</dbReference>
<dbReference type="Pfam" id="PF03061">
    <property type="entry name" value="4HBT"/>
    <property type="match status" value="1"/>
</dbReference>
<comment type="caution">
    <text evidence="3">The sequence shown here is derived from an EMBL/GenBank/DDBJ whole genome shotgun (WGS) entry which is preliminary data.</text>
</comment>
<gene>
    <name evidence="3" type="ORF">ENT73_06015</name>
</gene>
<feature type="domain" description="Thioesterase" evidence="2">
    <location>
        <begin position="41"/>
        <end position="109"/>
    </location>
</feature>
<sequence>MEIKTHQKIDQSLSGTPLELNTGFAKVKLKTDERMVADDKGLIHGGFLFSLADYAAMLAVNEETVVLAKAEVKFLKPVVLGDEVIAYATVKEVEGKKRKVEVEVKRGEEIVFVGEFLCVVPERHVLS</sequence>
<accession>A0A832GNM8</accession>
<dbReference type="NCBIfam" id="TIGR00369">
    <property type="entry name" value="unchar_dom_1"/>
    <property type="match status" value="1"/>
</dbReference>
<dbReference type="GO" id="GO:0016289">
    <property type="term" value="F:acyl-CoA hydrolase activity"/>
    <property type="evidence" value="ECO:0007669"/>
    <property type="project" value="UniProtKB-ARBA"/>
</dbReference>
<dbReference type="EMBL" id="DSZU01000107">
    <property type="protein sequence ID" value="HGV55621.1"/>
    <property type="molecule type" value="Genomic_DNA"/>
</dbReference>
<dbReference type="InterPro" id="IPR029069">
    <property type="entry name" value="HotDog_dom_sf"/>
</dbReference>
<dbReference type="CDD" id="cd03440">
    <property type="entry name" value="hot_dog"/>
    <property type="match status" value="1"/>
</dbReference>
<dbReference type="PANTHER" id="PTHR42856:SF1">
    <property type="entry name" value="ACYL-COENZYME A THIOESTERASE PAAI"/>
    <property type="match status" value="1"/>
</dbReference>
<reference evidence="3" key="1">
    <citation type="journal article" date="2020" name="mSystems">
        <title>Genome- and Community-Level Interaction Insights into Carbon Utilization and Element Cycling Functions of Hydrothermarchaeota in Hydrothermal Sediment.</title>
        <authorList>
            <person name="Zhou Z."/>
            <person name="Liu Y."/>
            <person name="Xu W."/>
            <person name="Pan J."/>
            <person name="Luo Z.H."/>
            <person name="Li M."/>
        </authorList>
    </citation>
    <scope>NUCLEOTIDE SEQUENCE [LARGE SCALE GENOMIC DNA]</scope>
    <source>
        <strain evidence="3">SpSt-605</strain>
    </source>
</reference>
<dbReference type="Gene3D" id="3.10.129.10">
    <property type="entry name" value="Hotdog Thioesterase"/>
    <property type="match status" value="1"/>
</dbReference>
<dbReference type="InterPro" id="IPR003736">
    <property type="entry name" value="PAAI_dom"/>
</dbReference>